<protein>
    <submittedName>
        <fullName evidence="1">Uncharacterized protein</fullName>
    </submittedName>
</protein>
<dbReference type="Proteomes" id="UP001156882">
    <property type="component" value="Unassembled WGS sequence"/>
</dbReference>
<reference evidence="2" key="1">
    <citation type="journal article" date="2019" name="Int. J. Syst. Evol. Microbiol.">
        <title>The Global Catalogue of Microorganisms (GCM) 10K type strain sequencing project: providing services to taxonomists for standard genome sequencing and annotation.</title>
        <authorList>
            <consortium name="The Broad Institute Genomics Platform"/>
            <consortium name="The Broad Institute Genome Sequencing Center for Infectious Disease"/>
            <person name="Wu L."/>
            <person name="Ma J."/>
        </authorList>
    </citation>
    <scope>NUCLEOTIDE SEQUENCE [LARGE SCALE GENOMIC DNA]</scope>
    <source>
        <strain evidence="2">NBRC 101365</strain>
    </source>
</reference>
<organism evidence="1 2">
    <name type="scientific">Labrys miyagiensis</name>
    <dbReference type="NCBI Taxonomy" id="346912"/>
    <lineage>
        <taxon>Bacteria</taxon>
        <taxon>Pseudomonadati</taxon>
        <taxon>Pseudomonadota</taxon>
        <taxon>Alphaproteobacteria</taxon>
        <taxon>Hyphomicrobiales</taxon>
        <taxon>Xanthobacteraceae</taxon>
        <taxon>Labrys</taxon>
    </lineage>
</organism>
<keyword evidence="2" id="KW-1185">Reference proteome</keyword>
<proteinExistence type="predicted"/>
<accession>A0ABQ6CQZ2</accession>
<dbReference type="EMBL" id="BSPC01000032">
    <property type="protein sequence ID" value="GLS20667.1"/>
    <property type="molecule type" value="Genomic_DNA"/>
</dbReference>
<evidence type="ECO:0000313" key="1">
    <source>
        <dbReference type="EMBL" id="GLS20667.1"/>
    </source>
</evidence>
<name>A0ABQ6CQZ2_9HYPH</name>
<comment type="caution">
    <text evidence="1">The sequence shown here is derived from an EMBL/GenBank/DDBJ whole genome shotgun (WGS) entry which is preliminary data.</text>
</comment>
<sequence>MIRSWFRHLLPILAIVGMVLAPLAAPAGAGVLVAGMAVASPGMAMSGDMPCCADTHQKHMPDCGRTMCPDVAICMAKCFASGAVTVAPLPAPSHRTRLIGLSAQAQLTGLAPPPLIRPPRT</sequence>
<gene>
    <name evidence="1" type="ORF">GCM10007874_36840</name>
</gene>
<evidence type="ECO:0000313" key="2">
    <source>
        <dbReference type="Proteomes" id="UP001156882"/>
    </source>
</evidence>